<dbReference type="Gene3D" id="1.10.730.10">
    <property type="entry name" value="Isoleucyl-tRNA Synthetase, Domain 1"/>
    <property type="match status" value="1"/>
</dbReference>
<comment type="similarity">
    <text evidence="1">Belongs to the class-I aminoacyl-tRNA synthetase family.</text>
</comment>
<keyword evidence="4" id="KW-0547">Nucleotide-binding</keyword>
<evidence type="ECO:0000256" key="5">
    <source>
        <dbReference type="ARBA" id="ARBA00022840"/>
    </source>
</evidence>
<keyword evidence="6" id="KW-0648">Protein biosynthesis</keyword>
<evidence type="ECO:0000256" key="1">
    <source>
        <dbReference type="ARBA" id="ARBA00005594"/>
    </source>
</evidence>
<evidence type="ECO:0000256" key="6">
    <source>
        <dbReference type="ARBA" id="ARBA00022917"/>
    </source>
</evidence>
<dbReference type="PANTHER" id="PTHR43740:SF2">
    <property type="entry name" value="LEUCINE--TRNA LIGASE, MITOCHONDRIAL"/>
    <property type="match status" value="1"/>
</dbReference>
<evidence type="ECO:0000259" key="9">
    <source>
        <dbReference type="Pfam" id="PF09334"/>
    </source>
</evidence>
<protein>
    <recommendedName>
        <fullName evidence="2">leucine--tRNA ligase</fullName>
        <ecNumber evidence="2">6.1.1.4</ecNumber>
    </recommendedName>
</protein>
<keyword evidence="3" id="KW-0436">Ligase</keyword>
<feature type="non-terminal residue" evidence="10">
    <location>
        <position position="1"/>
    </location>
</feature>
<evidence type="ECO:0000256" key="8">
    <source>
        <dbReference type="SAM" id="MobiDB-lite"/>
    </source>
</evidence>
<feature type="domain" description="Methionyl/Leucyl tRNA synthetase" evidence="9">
    <location>
        <begin position="72"/>
        <end position="177"/>
    </location>
</feature>
<evidence type="ECO:0000313" key="10">
    <source>
        <dbReference type="EMBL" id="SVE03577.1"/>
    </source>
</evidence>
<reference evidence="10" key="1">
    <citation type="submission" date="2018-05" db="EMBL/GenBank/DDBJ databases">
        <authorList>
            <person name="Lanie J.A."/>
            <person name="Ng W.-L."/>
            <person name="Kazmierczak K.M."/>
            <person name="Andrzejewski T.M."/>
            <person name="Davidsen T.M."/>
            <person name="Wayne K.J."/>
            <person name="Tettelin H."/>
            <person name="Glass J.I."/>
            <person name="Rusch D."/>
            <person name="Podicherti R."/>
            <person name="Tsui H.-C.T."/>
            <person name="Winkler M.E."/>
        </authorList>
    </citation>
    <scope>NUCLEOTIDE SEQUENCE</scope>
</reference>
<gene>
    <name evidence="10" type="ORF">METZ01_LOCUS456431</name>
</gene>
<feature type="compositionally biased region" description="Polar residues" evidence="8">
    <location>
        <begin position="7"/>
        <end position="19"/>
    </location>
</feature>
<dbReference type="SUPFAM" id="SSF52374">
    <property type="entry name" value="Nucleotidylyl transferase"/>
    <property type="match status" value="1"/>
</dbReference>
<dbReference type="Pfam" id="PF09334">
    <property type="entry name" value="tRNA-synt_1g"/>
    <property type="match status" value="1"/>
</dbReference>
<dbReference type="FunFam" id="3.40.50.620:FF:000060">
    <property type="entry name" value="Leucine--tRNA ligase"/>
    <property type="match status" value="1"/>
</dbReference>
<dbReference type="EC" id="6.1.1.4" evidence="2"/>
<name>A0A383A6Z9_9ZZZZ</name>
<dbReference type="InterPro" id="IPR002302">
    <property type="entry name" value="Leu-tRNA-ligase"/>
</dbReference>
<dbReference type="InterPro" id="IPR001412">
    <property type="entry name" value="aa-tRNA-synth_I_CS"/>
</dbReference>
<dbReference type="AlphaFoldDB" id="A0A383A6Z9"/>
<evidence type="ECO:0000256" key="3">
    <source>
        <dbReference type="ARBA" id="ARBA00022598"/>
    </source>
</evidence>
<dbReference type="GO" id="GO:0006429">
    <property type="term" value="P:leucyl-tRNA aminoacylation"/>
    <property type="evidence" value="ECO:0007669"/>
    <property type="project" value="InterPro"/>
</dbReference>
<keyword evidence="5" id="KW-0067">ATP-binding</keyword>
<evidence type="ECO:0000256" key="2">
    <source>
        <dbReference type="ARBA" id="ARBA00013164"/>
    </source>
</evidence>
<dbReference type="EMBL" id="UINC01189748">
    <property type="protein sequence ID" value="SVE03577.1"/>
    <property type="molecule type" value="Genomic_DNA"/>
</dbReference>
<accession>A0A383A6Z9</accession>
<feature type="region of interest" description="Disordered" evidence="8">
    <location>
        <begin position="1"/>
        <end position="28"/>
    </location>
</feature>
<dbReference type="GO" id="GO:0004823">
    <property type="term" value="F:leucine-tRNA ligase activity"/>
    <property type="evidence" value="ECO:0007669"/>
    <property type="project" value="UniProtKB-EC"/>
</dbReference>
<organism evidence="10">
    <name type="scientific">marine metagenome</name>
    <dbReference type="NCBI Taxonomy" id="408172"/>
    <lineage>
        <taxon>unclassified sequences</taxon>
        <taxon>metagenomes</taxon>
        <taxon>ecological metagenomes</taxon>
    </lineage>
</organism>
<dbReference type="PANTHER" id="PTHR43740">
    <property type="entry name" value="LEUCYL-TRNA SYNTHETASE"/>
    <property type="match status" value="1"/>
</dbReference>
<keyword evidence="7" id="KW-0030">Aminoacyl-tRNA synthetase</keyword>
<evidence type="ECO:0000256" key="7">
    <source>
        <dbReference type="ARBA" id="ARBA00023146"/>
    </source>
</evidence>
<feature type="non-terminal residue" evidence="10">
    <location>
        <position position="189"/>
    </location>
</feature>
<dbReference type="Gene3D" id="3.40.50.620">
    <property type="entry name" value="HUPs"/>
    <property type="match status" value="1"/>
</dbReference>
<dbReference type="InterPro" id="IPR015413">
    <property type="entry name" value="Methionyl/Leucyl_tRNA_Synth"/>
</dbReference>
<dbReference type="InterPro" id="IPR014729">
    <property type="entry name" value="Rossmann-like_a/b/a_fold"/>
</dbReference>
<dbReference type="PROSITE" id="PS00178">
    <property type="entry name" value="AA_TRNA_LIGASE_I"/>
    <property type="match status" value="1"/>
</dbReference>
<sequence length="189" mass="22311">VNPAPQNPRSDTPASQTERATPRTERAGYYDYRSLEQKWRERWLDEKTFRTLSPGEEGFDAARPKCYILDMFPYPSGDGLHVGHPKGYIASDIYSRYKRMQGFNVLHPMGFDSFGLPAEQYAIEHNIHPAVSTEKSIAQIREQLQFLGIGYDWDREIATSKDDYYRWTQWIFLRLFEHWYDPDFVWKDG</sequence>
<proteinExistence type="inferred from homology"/>
<dbReference type="GO" id="GO:0005524">
    <property type="term" value="F:ATP binding"/>
    <property type="evidence" value="ECO:0007669"/>
    <property type="project" value="UniProtKB-KW"/>
</dbReference>
<evidence type="ECO:0000256" key="4">
    <source>
        <dbReference type="ARBA" id="ARBA00022741"/>
    </source>
</evidence>
<dbReference type="GO" id="GO:0005829">
    <property type="term" value="C:cytosol"/>
    <property type="evidence" value="ECO:0007669"/>
    <property type="project" value="TreeGrafter"/>
</dbReference>